<comment type="caution">
    <text evidence="2">The sequence shown here is derived from an EMBL/GenBank/DDBJ whole genome shotgun (WGS) entry which is preliminary data.</text>
</comment>
<evidence type="ECO:0000256" key="1">
    <source>
        <dbReference type="SAM" id="MobiDB-lite"/>
    </source>
</evidence>
<protein>
    <submittedName>
        <fullName evidence="2">Uncharacterized protein</fullName>
    </submittedName>
</protein>
<proteinExistence type="predicted"/>
<evidence type="ECO:0000313" key="2">
    <source>
        <dbReference type="EMBL" id="KAK3941227.1"/>
    </source>
</evidence>
<dbReference type="SUPFAM" id="SSF50129">
    <property type="entry name" value="GroES-like"/>
    <property type="match status" value="1"/>
</dbReference>
<dbReference type="AlphaFoldDB" id="A0AAN6N8M9"/>
<reference evidence="3" key="1">
    <citation type="journal article" date="2023" name="Mol. Phylogenet. Evol.">
        <title>Genome-scale phylogeny and comparative genomics of the fungal order Sordariales.</title>
        <authorList>
            <person name="Hensen N."/>
            <person name="Bonometti L."/>
            <person name="Westerberg I."/>
            <person name="Brannstrom I.O."/>
            <person name="Guillou S."/>
            <person name="Cros-Aarteil S."/>
            <person name="Calhoun S."/>
            <person name="Haridas S."/>
            <person name="Kuo A."/>
            <person name="Mondo S."/>
            <person name="Pangilinan J."/>
            <person name="Riley R."/>
            <person name="LaButti K."/>
            <person name="Andreopoulos B."/>
            <person name="Lipzen A."/>
            <person name="Chen C."/>
            <person name="Yan M."/>
            <person name="Daum C."/>
            <person name="Ng V."/>
            <person name="Clum A."/>
            <person name="Steindorff A."/>
            <person name="Ohm R.A."/>
            <person name="Martin F."/>
            <person name="Silar P."/>
            <person name="Natvig D.O."/>
            <person name="Lalanne C."/>
            <person name="Gautier V."/>
            <person name="Ament-Velasquez S.L."/>
            <person name="Kruys A."/>
            <person name="Hutchinson M.I."/>
            <person name="Powell A.J."/>
            <person name="Barry K."/>
            <person name="Miller A.N."/>
            <person name="Grigoriev I.V."/>
            <person name="Debuchy R."/>
            <person name="Gladieux P."/>
            <person name="Hiltunen Thoren M."/>
            <person name="Johannesson H."/>
        </authorList>
    </citation>
    <scope>NUCLEOTIDE SEQUENCE [LARGE SCALE GENOMIC DNA]</scope>
    <source>
        <strain evidence="3">CBS 340.73</strain>
    </source>
</reference>
<keyword evidence="3" id="KW-1185">Reference proteome</keyword>
<feature type="region of interest" description="Disordered" evidence="1">
    <location>
        <begin position="126"/>
        <end position="163"/>
    </location>
</feature>
<sequence>MSKTTQKAIPFASGLEITGSVVAHGPSPKSDTPGNIPPVGSRLIFQSSHRLRGGGLQGSVRVHPKWSVPVPPNITDPKAATLASTRFTVAMGLFHFSCLAIPFPLGTPASSTCSSSYTLILLSKARRPRKRAPTSVNSKSKSPVLPASQDHPRHRHPPLSFQT</sequence>
<dbReference type="Proteomes" id="UP001303473">
    <property type="component" value="Unassembled WGS sequence"/>
</dbReference>
<dbReference type="EMBL" id="MU853785">
    <property type="protein sequence ID" value="KAK3941227.1"/>
    <property type="molecule type" value="Genomic_DNA"/>
</dbReference>
<dbReference type="InterPro" id="IPR011032">
    <property type="entry name" value="GroES-like_sf"/>
</dbReference>
<dbReference type="Gene3D" id="3.90.180.10">
    <property type="entry name" value="Medium-chain alcohol dehydrogenases, catalytic domain"/>
    <property type="match status" value="1"/>
</dbReference>
<accession>A0AAN6N8M9</accession>
<gene>
    <name evidence="2" type="ORF">QBC46DRAFT_407465</name>
</gene>
<name>A0AAN6N8M9_9PEZI</name>
<organism evidence="2 3">
    <name type="scientific">Diplogelasinospora grovesii</name>
    <dbReference type="NCBI Taxonomy" id="303347"/>
    <lineage>
        <taxon>Eukaryota</taxon>
        <taxon>Fungi</taxon>
        <taxon>Dikarya</taxon>
        <taxon>Ascomycota</taxon>
        <taxon>Pezizomycotina</taxon>
        <taxon>Sordariomycetes</taxon>
        <taxon>Sordariomycetidae</taxon>
        <taxon>Sordariales</taxon>
        <taxon>Diplogelasinosporaceae</taxon>
        <taxon>Diplogelasinospora</taxon>
    </lineage>
</organism>
<evidence type="ECO:0000313" key="3">
    <source>
        <dbReference type="Proteomes" id="UP001303473"/>
    </source>
</evidence>